<sequence length="154" mass="17335">MKHPFVIAIFLGLVGNRCHWPEIIVTSPMIPAYEGIIGRATAPIAGLILFILGYDLKINLKTIRPLAKLIVVRFSFYSLVILGFFILFPKFMPNDHFKLAVLIYFMCPTGFALPAIISPIFNSEEDELFSATFISLSLVVNLVIYTLIVIFMVH</sequence>
<feature type="transmembrane region" description="Helical" evidence="1">
    <location>
        <begin position="36"/>
        <end position="54"/>
    </location>
</feature>
<keyword evidence="1" id="KW-0812">Transmembrane</keyword>
<dbReference type="EMBL" id="AEUY02000005">
    <property type="protein sequence ID" value="EHI65507.1"/>
    <property type="molecule type" value="Genomic_DNA"/>
</dbReference>
<evidence type="ECO:0000313" key="3">
    <source>
        <dbReference type="Proteomes" id="UP000003217"/>
    </source>
</evidence>
<evidence type="ECO:0008006" key="4">
    <source>
        <dbReference type="Google" id="ProtNLM"/>
    </source>
</evidence>
<keyword evidence="1" id="KW-1133">Transmembrane helix</keyword>
<proteinExistence type="predicted"/>
<organism evidence="2 3">
    <name type="scientific">Streptococcus pseudoporcinus LQ 940-04</name>
    <dbReference type="NCBI Taxonomy" id="875093"/>
    <lineage>
        <taxon>Bacteria</taxon>
        <taxon>Bacillati</taxon>
        <taxon>Bacillota</taxon>
        <taxon>Bacilli</taxon>
        <taxon>Lactobacillales</taxon>
        <taxon>Streptococcaceae</taxon>
        <taxon>Streptococcus</taxon>
    </lineage>
</organism>
<dbReference type="GeneID" id="69059989"/>
<comment type="caution">
    <text evidence="2">The sequence shown here is derived from an EMBL/GenBank/DDBJ whole genome shotgun (WGS) entry which is preliminary data.</text>
</comment>
<gene>
    <name evidence="2" type="ORF">STRPS_1767</name>
</gene>
<protein>
    <recommendedName>
        <fullName evidence="4">Transporter, auxin efflux carrier domain protein</fullName>
    </recommendedName>
</protein>
<keyword evidence="3" id="KW-1185">Reference proteome</keyword>
<dbReference type="Proteomes" id="UP000003217">
    <property type="component" value="Unassembled WGS sequence"/>
</dbReference>
<evidence type="ECO:0000313" key="2">
    <source>
        <dbReference type="EMBL" id="EHI65507.1"/>
    </source>
</evidence>
<accession>G5KBP5</accession>
<feature type="transmembrane region" description="Helical" evidence="1">
    <location>
        <begin position="99"/>
        <end position="121"/>
    </location>
</feature>
<evidence type="ECO:0000256" key="1">
    <source>
        <dbReference type="SAM" id="Phobius"/>
    </source>
</evidence>
<dbReference type="STRING" id="361101.GCA_900102825_01638"/>
<keyword evidence="1" id="KW-0472">Membrane</keyword>
<dbReference type="AlphaFoldDB" id="G5KBP5"/>
<reference evidence="2 3" key="1">
    <citation type="journal article" date="2014" name="Int. J. Syst. Evol. Microbiol.">
        <title>Phylogenomics and the dynamic genome evolution of the genus Streptococcus.</title>
        <authorList>
            <consortium name="The Broad Institute Genome Sequencing Platform"/>
            <person name="Richards V.P."/>
            <person name="Palmer S.R."/>
            <person name="Pavinski Bitar P.D."/>
            <person name="Qin X."/>
            <person name="Weinstock G.M."/>
            <person name="Highlander S.K."/>
            <person name="Town C.D."/>
            <person name="Burne R.A."/>
            <person name="Stanhope M.J."/>
        </authorList>
    </citation>
    <scope>NUCLEOTIDE SEQUENCE [LARGE SCALE GENOMIC DNA]</scope>
    <source>
        <strain evidence="2 3">LQ 940-04</strain>
    </source>
</reference>
<name>G5KBP5_9STRE</name>
<dbReference type="OrthoDB" id="2217305at2"/>
<feature type="transmembrane region" description="Helical" evidence="1">
    <location>
        <begin position="66"/>
        <end position="87"/>
    </location>
</feature>
<dbReference type="RefSeq" id="WP_007891454.1">
    <property type="nucleotide sequence ID" value="NZ_AEUY02000005.1"/>
</dbReference>
<feature type="transmembrane region" description="Helical" evidence="1">
    <location>
        <begin position="128"/>
        <end position="153"/>
    </location>
</feature>